<sequence length="361" mass="40759">MTLAINLSFAIPEPTGLATYAIELLPYLRSRDPLLFSPWEMVGFRNQLVPANMTSDLGAKGHLRRLFWTQFRLPQLCRRSGVELLFCPVPEAPIQFGTRALRTLVMVHDLIPLRFFPPRSRLHLYSKYYVRRVAEQATHLLCNSQATADDLGRFFQIPAQKITVTPLAHNADRYRFLNLPRRSYFFYVGRNDPYKNLPGAIAAFAQFLRAAPANDWQFWIAGPMNPRYQPALAAQIAELGLGDRVRFLGYVPIEQLPVLLNQAIALVFPTRWEGFGIPALEAMACGTPVITSNLASLPEVTGDAALLIDPEQPRAIADAMVQVATDDRLWQELHQRSLDRASQFSWAKTAAQTQAVLRQLF</sequence>
<keyword evidence="5" id="KW-1185">Reference proteome</keyword>
<feature type="domain" description="Glycosyltransferase subfamily 4-like N-terminal" evidence="3">
    <location>
        <begin position="16"/>
        <end position="170"/>
    </location>
</feature>
<dbReference type="EMBL" id="JAZAQF010000016">
    <property type="protein sequence ID" value="MFG3816614.1"/>
    <property type="molecule type" value="Genomic_DNA"/>
</dbReference>
<dbReference type="InterPro" id="IPR028098">
    <property type="entry name" value="Glyco_trans_4-like_N"/>
</dbReference>
<proteinExistence type="predicted"/>
<dbReference type="PANTHER" id="PTHR46401">
    <property type="entry name" value="GLYCOSYLTRANSFERASE WBBK-RELATED"/>
    <property type="match status" value="1"/>
</dbReference>
<dbReference type="RefSeq" id="WP_393010635.1">
    <property type="nucleotide sequence ID" value="NZ_JAZAQF010000016.1"/>
</dbReference>
<keyword evidence="1" id="KW-0808">Transferase</keyword>
<feature type="domain" description="Glycosyl transferase family 1" evidence="2">
    <location>
        <begin position="182"/>
        <end position="333"/>
    </location>
</feature>
<evidence type="ECO:0000313" key="4">
    <source>
        <dbReference type="EMBL" id="MFG3816614.1"/>
    </source>
</evidence>
<dbReference type="Proteomes" id="UP001604335">
    <property type="component" value="Unassembled WGS sequence"/>
</dbReference>
<organism evidence="4 5">
    <name type="scientific">Limnothrix redekei LRLZ20PSL1</name>
    <dbReference type="NCBI Taxonomy" id="3112953"/>
    <lineage>
        <taxon>Bacteria</taxon>
        <taxon>Bacillati</taxon>
        <taxon>Cyanobacteriota</taxon>
        <taxon>Cyanophyceae</taxon>
        <taxon>Pseudanabaenales</taxon>
        <taxon>Pseudanabaenaceae</taxon>
        <taxon>Limnothrix</taxon>
    </lineage>
</organism>
<evidence type="ECO:0000313" key="5">
    <source>
        <dbReference type="Proteomes" id="UP001604335"/>
    </source>
</evidence>
<dbReference type="Pfam" id="PF00534">
    <property type="entry name" value="Glycos_transf_1"/>
    <property type="match status" value="1"/>
</dbReference>
<dbReference type="CDD" id="cd03809">
    <property type="entry name" value="GT4_MtfB-like"/>
    <property type="match status" value="1"/>
</dbReference>
<dbReference type="Gene3D" id="3.40.50.2000">
    <property type="entry name" value="Glycogen Phosphorylase B"/>
    <property type="match status" value="2"/>
</dbReference>
<accession>A0ABW7C5X2</accession>
<reference evidence="5" key="1">
    <citation type="journal article" date="2024" name="Algal Res.">
        <title>Biochemical, toxicological and genomic investigation of a high-biomass producing Limnothrix strain isolated from Italian shallow drinking water reservoir.</title>
        <authorList>
            <person name="Simonazzi M."/>
            <person name="Shishido T.K."/>
            <person name="Delbaje E."/>
            <person name="Wahlsten M."/>
            <person name="Fewer D.P."/>
            <person name="Sivonen K."/>
            <person name="Pezzolesi L."/>
            <person name="Pistocchi R."/>
        </authorList>
    </citation>
    <scope>NUCLEOTIDE SEQUENCE [LARGE SCALE GENOMIC DNA]</scope>
    <source>
        <strain evidence="5">LRLZ20PSL1</strain>
    </source>
</reference>
<dbReference type="PANTHER" id="PTHR46401:SF2">
    <property type="entry name" value="GLYCOSYLTRANSFERASE WBBK-RELATED"/>
    <property type="match status" value="1"/>
</dbReference>
<evidence type="ECO:0000259" key="3">
    <source>
        <dbReference type="Pfam" id="PF13439"/>
    </source>
</evidence>
<dbReference type="Pfam" id="PF13439">
    <property type="entry name" value="Glyco_transf_4"/>
    <property type="match status" value="1"/>
</dbReference>
<name>A0ABW7C5X2_9CYAN</name>
<evidence type="ECO:0000256" key="1">
    <source>
        <dbReference type="ARBA" id="ARBA00022679"/>
    </source>
</evidence>
<dbReference type="InterPro" id="IPR001296">
    <property type="entry name" value="Glyco_trans_1"/>
</dbReference>
<dbReference type="SUPFAM" id="SSF53756">
    <property type="entry name" value="UDP-Glycosyltransferase/glycogen phosphorylase"/>
    <property type="match status" value="1"/>
</dbReference>
<gene>
    <name evidence="4" type="ORF">VPK24_03110</name>
</gene>
<evidence type="ECO:0000259" key="2">
    <source>
        <dbReference type="Pfam" id="PF00534"/>
    </source>
</evidence>
<protein>
    <submittedName>
        <fullName evidence="4">Glycosyltransferase family 1 protein</fullName>
    </submittedName>
</protein>
<comment type="caution">
    <text evidence="4">The sequence shown here is derived from an EMBL/GenBank/DDBJ whole genome shotgun (WGS) entry which is preliminary data.</text>
</comment>